<accession>A0A0L7THU4</accession>
<dbReference type="Proteomes" id="UP000037088">
    <property type="component" value="Unassembled WGS sequence"/>
</dbReference>
<dbReference type="Pfam" id="PF21527">
    <property type="entry name" value="Stv"/>
    <property type="match status" value="1"/>
</dbReference>
<evidence type="ECO:0000313" key="5">
    <source>
        <dbReference type="Proteomes" id="UP000037088"/>
    </source>
</evidence>
<dbReference type="Proteomes" id="UP000036851">
    <property type="component" value="Unassembled WGS sequence"/>
</dbReference>
<feature type="domain" description="Putative adhesin Stv" evidence="1">
    <location>
        <begin position="25"/>
        <end position="154"/>
    </location>
</feature>
<gene>
    <name evidence="2" type="ORF">NG42_03935</name>
    <name evidence="3" type="ORF">NG43_01775</name>
</gene>
<keyword evidence="5" id="KW-1185">Reference proteome</keyword>
<protein>
    <recommendedName>
        <fullName evidence="1">Putative adhesin Stv domain-containing protein</fullName>
    </recommendedName>
</protein>
<proteinExistence type="predicted"/>
<evidence type="ECO:0000313" key="4">
    <source>
        <dbReference type="Proteomes" id="UP000036851"/>
    </source>
</evidence>
<evidence type="ECO:0000259" key="1">
    <source>
        <dbReference type="Pfam" id="PF21527"/>
    </source>
</evidence>
<dbReference type="RefSeq" id="WP_052897959.1">
    <property type="nucleotide sequence ID" value="NZ_JRXE01000004.1"/>
</dbReference>
<dbReference type="InterPro" id="IPR049002">
    <property type="entry name" value="Stv"/>
</dbReference>
<reference evidence="4 5" key="1">
    <citation type="journal article" date="2015" name="Int. J. Syst. Evol. Microbiol.">
        <title>Erwinia iniecta sp. nov., isolated from Russian wheat aphids (Diuraphis noxia).</title>
        <authorList>
            <person name="Campillo T."/>
            <person name="Luna E."/>
            <person name="Portier P."/>
            <person name="Fischer-Le Saux M."/>
            <person name="Lapitan N."/>
            <person name="Tisserat N.A."/>
            <person name="Leach J.E."/>
        </authorList>
    </citation>
    <scope>NUCLEOTIDE SEQUENCE [LARGE SCALE GENOMIC DNA]</scope>
    <source>
        <strain evidence="2 5">B120</strain>
        <strain evidence="3 4">B149</strain>
    </source>
</reference>
<organism evidence="3 4">
    <name type="scientific">Winslowiella iniecta</name>
    <dbReference type="NCBI Taxonomy" id="1560201"/>
    <lineage>
        <taxon>Bacteria</taxon>
        <taxon>Pseudomonadati</taxon>
        <taxon>Pseudomonadota</taxon>
        <taxon>Gammaproteobacteria</taxon>
        <taxon>Enterobacterales</taxon>
        <taxon>Erwiniaceae</taxon>
        <taxon>Winslowiella</taxon>
    </lineage>
</organism>
<sequence>MSPERIETGDRVFLRYASRESNDKAIFVSHSRFLPIKYFNGTAKLTLPEGLSVSYYIRRGEKLGSWSMLRIYNRLQGSASDEVMPFSQTYQGKTRIENLSLRPISEGTVSLSMMRSPPDYSYDLIVPVQPAETRHLIDLAQRYHYHDLQILGCRARRLSN</sequence>
<evidence type="ECO:0000313" key="3">
    <source>
        <dbReference type="EMBL" id="KOC94963.1"/>
    </source>
</evidence>
<evidence type="ECO:0000313" key="2">
    <source>
        <dbReference type="EMBL" id="KOC91913.1"/>
    </source>
</evidence>
<dbReference type="AlphaFoldDB" id="A0A0L7THU4"/>
<comment type="caution">
    <text evidence="3">The sequence shown here is derived from an EMBL/GenBank/DDBJ whole genome shotgun (WGS) entry which is preliminary data.</text>
</comment>
<dbReference type="PATRIC" id="fig|1560201.3.peg.850"/>
<dbReference type="EMBL" id="JRXE01000004">
    <property type="protein sequence ID" value="KOC91913.1"/>
    <property type="molecule type" value="Genomic_DNA"/>
</dbReference>
<name>A0A0L7THU4_9GAMM</name>
<dbReference type="EMBL" id="JRXF01000002">
    <property type="protein sequence ID" value="KOC94963.1"/>
    <property type="molecule type" value="Genomic_DNA"/>
</dbReference>